<dbReference type="SUPFAM" id="SSF53955">
    <property type="entry name" value="Lysozyme-like"/>
    <property type="match status" value="1"/>
</dbReference>
<evidence type="ECO:0000259" key="1">
    <source>
        <dbReference type="Pfam" id="PF13406"/>
    </source>
</evidence>
<dbReference type="Pfam" id="PF13406">
    <property type="entry name" value="SLT_2"/>
    <property type="match status" value="1"/>
</dbReference>
<reference evidence="2" key="1">
    <citation type="submission" date="2018-05" db="EMBL/GenBank/DDBJ databases">
        <authorList>
            <person name="Lanie J.A."/>
            <person name="Ng W.-L."/>
            <person name="Kazmierczak K.M."/>
            <person name="Andrzejewski T.M."/>
            <person name="Davidsen T.M."/>
            <person name="Wayne K.J."/>
            <person name="Tettelin H."/>
            <person name="Glass J.I."/>
            <person name="Rusch D."/>
            <person name="Podicherti R."/>
            <person name="Tsui H.-C.T."/>
            <person name="Winkler M.E."/>
        </authorList>
    </citation>
    <scope>NUCLEOTIDE SEQUENCE</scope>
</reference>
<dbReference type="InterPro" id="IPR023346">
    <property type="entry name" value="Lysozyme-like_dom_sf"/>
</dbReference>
<dbReference type="CDD" id="cd13399">
    <property type="entry name" value="Slt35-like"/>
    <property type="match status" value="1"/>
</dbReference>
<protein>
    <recommendedName>
        <fullName evidence="1">Transglycosylase SLT domain-containing protein</fullName>
    </recommendedName>
</protein>
<name>A0A381T9M0_9ZZZZ</name>
<dbReference type="AlphaFoldDB" id="A0A381T9M0"/>
<dbReference type="Gene3D" id="1.10.530.10">
    <property type="match status" value="1"/>
</dbReference>
<dbReference type="InterPro" id="IPR043426">
    <property type="entry name" value="MltB-like"/>
</dbReference>
<dbReference type="GO" id="GO:0008933">
    <property type="term" value="F:peptidoglycan lytic transglycosylase activity"/>
    <property type="evidence" value="ECO:0007669"/>
    <property type="project" value="TreeGrafter"/>
</dbReference>
<dbReference type="EMBL" id="UINC01004240">
    <property type="protein sequence ID" value="SVA12876.1"/>
    <property type="molecule type" value="Genomic_DNA"/>
</dbReference>
<dbReference type="InterPro" id="IPR031304">
    <property type="entry name" value="SLT_2"/>
</dbReference>
<gene>
    <name evidence="2" type="ORF">METZ01_LOCUS65730</name>
</gene>
<accession>A0A381T9M0</accession>
<feature type="domain" description="Transglycosylase SLT" evidence="1">
    <location>
        <begin position="8"/>
        <end position="185"/>
    </location>
</feature>
<dbReference type="GO" id="GO:0009253">
    <property type="term" value="P:peptidoglycan catabolic process"/>
    <property type="evidence" value="ECO:0007669"/>
    <property type="project" value="TreeGrafter"/>
</dbReference>
<dbReference type="PANTHER" id="PTHR30163:SF9">
    <property type="entry name" value="MEMBRANE-BOUND LYTIC MUREIN TRANSGLYCOSYLASE B"/>
    <property type="match status" value="1"/>
</dbReference>
<proteinExistence type="predicted"/>
<dbReference type="Gene3D" id="1.10.8.350">
    <property type="entry name" value="Bacterial muramidase"/>
    <property type="match status" value="1"/>
</dbReference>
<organism evidence="2">
    <name type="scientific">marine metagenome</name>
    <dbReference type="NCBI Taxonomy" id="408172"/>
    <lineage>
        <taxon>unclassified sequences</taxon>
        <taxon>metagenomes</taxon>
        <taxon>ecological metagenomes</taxon>
    </lineage>
</organism>
<sequence>MENTFSHKGIQTHDKIVERFARPYEKQSWTNYRKLFITDSRIKKGTHFYTEHQETLSAIAKNIKVDPFLILSIVGVESNYGRHQGEFTVFNALYTQIAKMPRRAKWAKKELIEFLIYCYNDNIPPHSIKGSYAGAFGYGQFIPSSFNTYAADGNGDGIRKPYEWSDVFASVGNYLAKNGYPVNNPSDQEKVYQSVFAYNHADNYVKAVLELRDELKKNILTN</sequence>
<dbReference type="PANTHER" id="PTHR30163">
    <property type="entry name" value="MEMBRANE-BOUND LYTIC MUREIN TRANSGLYCOSYLASE B"/>
    <property type="match status" value="1"/>
</dbReference>
<evidence type="ECO:0000313" key="2">
    <source>
        <dbReference type="EMBL" id="SVA12876.1"/>
    </source>
</evidence>